<keyword evidence="2" id="KW-0012">Acyltransferase</keyword>
<dbReference type="Pfam" id="PF13508">
    <property type="entry name" value="Acetyltransf_7"/>
    <property type="match status" value="1"/>
</dbReference>
<evidence type="ECO:0000313" key="5">
    <source>
        <dbReference type="Proteomes" id="UP000095209"/>
    </source>
</evidence>
<dbReference type="AlphaFoldDB" id="A0A1E5LFE5"/>
<proteinExistence type="predicted"/>
<dbReference type="STRING" id="1305675.BFG57_02010"/>
<dbReference type="SUPFAM" id="SSF55729">
    <property type="entry name" value="Acyl-CoA N-acyltransferases (Nat)"/>
    <property type="match status" value="1"/>
</dbReference>
<keyword evidence="1" id="KW-0808">Transferase</keyword>
<dbReference type="InterPro" id="IPR016181">
    <property type="entry name" value="Acyl_CoA_acyltransferase"/>
</dbReference>
<sequence>MYRNKFKIRKAISDDAKELKNCMDAAYSVYSNRFKEKLPPMNVDYKEEIASYPVWVAESNKKIIGGLVLIFEDKYTTVANVAVHPVYQGKGLGRSLLELAEAEAKLRGDIELRLATHVLLTENISYYLHLGWIEFDRDNTRVYMKRNIKS</sequence>
<dbReference type="PROSITE" id="PS51186">
    <property type="entry name" value="GNAT"/>
    <property type="match status" value="1"/>
</dbReference>
<dbReference type="GO" id="GO:0016747">
    <property type="term" value="F:acyltransferase activity, transferring groups other than amino-acyl groups"/>
    <property type="evidence" value="ECO:0007669"/>
    <property type="project" value="InterPro"/>
</dbReference>
<name>A0A1E5LFE5_9BACI</name>
<dbReference type="InterPro" id="IPR000182">
    <property type="entry name" value="GNAT_dom"/>
</dbReference>
<protein>
    <recommendedName>
        <fullName evidence="3">N-acetyltransferase domain-containing protein</fullName>
    </recommendedName>
</protein>
<gene>
    <name evidence="4" type="ORF">BFG57_02010</name>
</gene>
<dbReference type="OrthoDB" id="9796381at2"/>
<evidence type="ECO:0000313" key="4">
    <source>
        <dbReference type="EMBL" id="OEH92794.1"/>
    </source>
</evidence>
<evidence type="ECO:0000256" key="2">
    <source>
        <dbReference type="ARBA" id="ARBA00023315"/>
    </source>
</evidence>
<comment type="caution">
    <text evidence="4">The sequence shown here is derived from an EMBL/GenBank/DDBJ whole genome shotgun (WGS) entry which is preliminary data.</text>
</comment>
<evidence type="ECO:0000256" key="1">
    <source>
        <dbReference type="ARBA" id="ARBA00022679"/>
    </source>
</evidence>
<dbReference type="InterPro" id="IPR050832">
    <property type="entry name" value="Bact_Acetyltransf"/>
</dbReference>
<dbReference type="RefSeq" id="WP_069717236.1">
    <property type="nucleotide sequence ID" value="NZ_MJEH01000022.1"/>
</dbReference>
<feature type="domain" description="N-acetyltransferase" evidence="3">
    <location>
        <begin position="6"/>
        <end position="149"/>
    </location>
</feature>
<organism evidence="4 5">
    <name type="scientific">Bacillus solimangrovi</name>
    <dbReference type="NCBI Taxonomy" id="1305675"/>
    <lineage>
        <taxon>Bacteria</taxon>
        <taxon>Bacillati</taxon>
        <taxon>Bacillota</taxon>
        <taxon>Bacilli</taxon>
        <taxon>Bacillales</taxon>
        <taxon>Bacillaceae</taxon>
        <taxon>Bacillus</taxon>
    </lineage>
</organism>
<dbReference type="CDD" id="cd04301">
    <property type="entry name" value="NAT_SF"/>
    <property type="match status" value="1"/>
</dbReference>
<dbReference type="Gene3D" id="3.40.630.30">
    <property type="match status" value="1"/>
</dbReference>
<evidence type="ECO:0000259" key="3">
    <source>
        <dbReference type="PROSITE" id="PS51186"/>
    </source>
</evidence>
<reference evidence="4 5" key="1">
    <citation type="submission" date="2016-08" db="EMBL/GenBank/DDBJ databases">
        <title>Genome of Bacillus solimangrovi GH2-4.</title>
        <authorList>
            <person name="Lim S."/>
            <person name="Kim B.-C."/>
        </authorList>
    </citation>
    <scope>NUCLEOTIDE SEQUENCE [LARGE SCALE GENOMIC DNA]</scope>
    <source>
        <strain evidence="4 5">GH2-4</strain>
    </source>
</reference>
<dbReference type="EMBL" id="MJEH01000022">
    <property type="protein sequence ID" value="OEH92794.1"/>
    <property type="molecule type" value="Genomic_DNA"/>
</dbReference>
<dbReference type="PANTHER" id="PTHR43877">
    <property type="entry name" value="AMINOALKYLPHOSPHONATE N-ACETYLTRANSFERASE-RELATED-RELATED"/>
    <property type="match status" value="1"/>
</dbReference>
<accession>A0A1E5LFE5</accession>
<keyword evidence="5" id="KW-1185">Reference proteome</keyword>
<dbReference type="Proteomes" id="UP000095209">
    <property type="component" value="Unassembled WGS sequence"/>
</dbReference>